<evidence type="ECO:0000313" key="2">
    <source>
        <dbReference type="EMBL" id="KAA6359287.1"/>
    </source>
</evidence>
<evidence type="ECO:0000313" key="3">
    <source>
        <dbReference type="Proteomes" id="UP000324800"/>
    </source>
</evidence>
<dbReference type="EMBL" id="SNRW01028617">
    <property type="protein sequence ID" value="KAA6359287.1"/>
    <property type="molecule type" value="Genomic_DNA"/>
</dbReference>
<protein>
    <submittedName>
        <fullName evidence="2">Uncharacterized protein</fullName>
    </submittedName>
</protein>
<keyword evidence="1" id="KW-0175">Coiled coil</keyword>
<dbReference type="AlphaFoldDB" id="A0A5J4TM32"/>
<reference evidence="2 3" key="1">
    <citation type="submission" date="2019-03" db="EMBL/GenBank/DDBJ databases">
        <title>Single cell metagenomics reveals metabolic interactions within the superorganism composed of flagellate Streblomastix strix and complex community of Bacteroidetes bacteria on its surface.</title>
        <authorList>
            <person name="Treitli S.C."/>
            <person name="Kolisko M."/>
            <person name="Husnik F."/>
            <person name="Keeling P."/>
            <person name="Hampl V."/>
        </authorList>
    </citation>
    <scope>NUCLEOTIDE SEQUENCE [LARGE SCALE GENOMIC DNA]</scope>
    <source>
        <strain evidence="2">ST1C</strain>
    </source>
</reference>
<proteinExistence type="predicted"/>
<evidence type="ECO:0000256" key="1">
    <source>
        <dbReference type="SAM" id="Coils"/>
    </source>
</evidence>
<dbReference type="Proteomes" id="UP000324800">
    <property type="component" value="Unassembled WGS sequence"/>
</dbReference>
<gene>
    <name evidence="2" type="ORF">EZS28_045186</name>
</gene>
<organism evidence="2 3">
    <name type="scientific">Streblomastix strix</name>
    <dbReference type="NCBI Taxonomy" id="222440"/>
    <lineage>
        <taxon>Eukaryota</taxon>
        <taxon>Metamonada</taxon>
        <taxon>Preaxostyla</taxon>
        <taxon>Oxymonadida</taxon>
        <taxon>Streblomastigidae</taxon>
        <taxon>Streblomastix</taxon>
    </lineage>
</organism>
<feature type="non-terminal residue" evidence="2">
    <location>
        <position position="80"/>
    </location>
</feature>
<name>A0A5J4TM32_9EUKA</name>
<sequence>MSGLSDIELKKKIETIDELEEKLKGCETEILDLEAIKEKNEQTIADLLKQLAQKNKVAECENCSGTGEQQDEFQADFIDE</sequence>
<accession>A0A5J4TM32</accession>
<comment type="caution">
    <text evidence="2">The sequence shown here is derived from an EMBL/GenBank/DDBJ whole genome shotgun (WGS) entry which is preliminary data.</text>
</comment>
<feature type="coiled-coil region" evidence="1">
    <location>
        <begin position="9"/>
        <end position="57"/>
    </location>
</feature>